<evidence type="ECO:0000259" key="2">
    <source>
        <dbReference type="Pfam" id="PF00561"/>
    </source>
</evidence>
<organism evidence="3 4">
    <name type="scientific">Armadillidium nasatum</name>
    <dbReference type="NCBI Taxonomy" id="96803"/>
    <lineage>
        <taxon>Eukaryota</taxon>
        <taxon>Metazoa</taxon>
        <taxon>Ecdysozoa</taxon>
        <taxon>Arthropoda</taxon>
        <taxon>Crustacea</taxon>
        <taxon>Multicrustacea</taxon>
        <taxon>Malacostraca</taxon>
        <taxon>Eumalacostraca</taxon>
        <taxon>Peracarida</taxon>
        <taxon>Isopoda</taxon>
        <taxon>Oniscidea</taxon>
        <taxon>Crinocheta</taxon>
        <taxon>Armadillidiidae</taxon>
        <taxon>Armadillidium</taxon>
    </lineage>
</organism>
<dbReference type="GO" id="GO:0004622">
    <property type="term" value="F:phosphatidylcholine lysophospholipase activity"/>
    <property type="evidence" value="ECO:0007669"/>
    <property type="project" value="TreeGrafter"/>
</dbReference>
<dbReference type="GO" id="GO:0005789">
    <property type="term" value="C:endoplasmic reticulum membrane"/>
    <property type="evidence" value="ECO:0007669"/>
    <property type="project" value="TreeGrafter"/>
</dbReference>
<keyword evidence="4" id="KW-1185">Reference proteome</keyword>
<dbReference type="Pfam" id="PF00561">
    <property type="entry name" value="Abhydrolase_1"/>
    <property type="match status" value="1"/>
</dbReference>
<reference evidence="3 4" key="1">
    <citation type="journal article" date="2019" name="PLoS Biol.">
        <title>Sex chromosomes control vertical transmission of feminizing Wolbachia symbionts in an isopod.</title>
        <authorList>
            <person name="Becking T."/>
            <person name="Chebbi M.A."/>
            <person name="Giraud I."/>
            <person name="Moumen B."/>
            <person name="Laverre T."/>
            <person name="Caubet Y."/>
            <person name="Peccoud J."/>
            <person name="Gilbert C."/>
            <person name="Cordaux R."/>
        </authorList>
    </citation>
    <scope>NUCLEOTIDE SEQUENCE [LARGE SCALE GENOMIC DNA]</scope>
    <source>
        <strain evidence="3">ANa2</strain>
        <tissue evidence="3">Whole body excluding digestive tract and cuticle</tissue>
    </source>
</reference>
<keyword evidence="1" id="KW-1133">Transmembrane helix</keyword>
<evidence type="ECO:0000313" key="3">
    <source>
        <dbReference type="EMBL" id="KAB7495165.1"/>
    </source>
</evidence>
<feature type="domain" description="AB hydrolase-1" evidence="2">
    <location>
        <begin position="108"/>
        <end position="194"/>
    </location>
</feature>
<dbReference type="PANTHER" id="PTHR12277">
    <property type="entry name" value="ALPHA/BETA HYDROLASE DOMAIN-CONTAINING PROTEIN"/>
    <property type="match status" value="1"/>
</dbReference>
<sequence length="336" mass="38604">MSLKTVIISSLITLFVAYIICPLCFYLSPFIQRQLIFLNYVSPPRRVNFHNPDKEGLKGTRNFYLETEKGIKVGVWHILPTSLIDKCPPRESAKHVEWYEKSLSDHRPVFLYLHGNTSSRAIAHRVELYNLLRNQDWHVVAFDYRGYADSTKALMNETGVVHDAKVVYNYVRSHTGNSPLIVWGHSLGTGVSCHSVGSLCQEGKSPSALILESPFNNIRDEVKYHPLAAIFVKMPKFKELFLDPLKDTGIDFRSDEHITKINRPVLILHAKDDLVVPFKLGKRLYESAKKNRPRNFPPVKFVEFESGRSFGHKFICRAPELPQILRDFVVEVTKKR</sequence>
<dbReference type="AlphaFoldDB" id="A0A5N5SM63"/>
<dbReference type="GO" id="GO:0047372">
    <property type="term" value="F:monoacylglycerol lipase activity"/>
    <property type="evidence" value="ECO:0007669"/>
    <property type="project" value="TreeGrafter"/>
</dbReference>
<dbReference type="OrthoDB" id="10249433at2759"/>
<dbReference type="GO" id="GO:0052651">
    <property type="term" value="P:monoacylglycerol catabolic process"/>
    <property type="evidence" value="ECO:0007669"/>
    <property type="project" value="TreeGrafter"/>
</dbReference>
<evidence type="ECO:0000256" key="1">
    <source>
        <dbReference type="SAM" id="Phobius"/>
    </source>
</evidence>
<dbReference type="EMBL" id="SEYY01022968">
    <property type="protein sequence ID" value="KAB7495165.1"/>
    <property type="molecule type" value="Genomic_DNA"/>
</dbReference>
<protein>
    <submittedName>
        <fullName evidence="3">Monoacylglycerol lipase ABHD12</fullName>
    </submittedName>
</protein>
<keyword evidence="1" id="KW-0812">Transmembrane</keyword>
<dbReference type="SUPFAM" id="SSF53474">
    <property type="entry name" value="alpha/beta-Hydrolases"/>
    <property type="match status" value="1"/>
</dbReference>
<dbReference type="GO" id="GO:0006660">
    <property type="term" value="P:phosphatidylserine catabolic process"/>
    <property type="evidence" value="ECO:0007669"/>
    <property type="project" value="TreeGrafter"/>
</dbReference>
<evidence type="ECO:0000313" key="4">
    <source>
        <dbReference type="Proteomes" id="UP000326759"/>
    </source>
</evidence>
<dbReference type="Proteomes" id="UP000326759">
    <property type="component" value="Unassembled WGS sequence"/>
</dbReference>
<dbReference type="InterPro" id="IPR029058">
    <property type="entry name" value="AB_hydrolase_fold"/>
</dbReference>
<comment type="caution">
    <text evidence="3">The sequence shown here is derived from an EMBL/GenBank/DDBJ whole genome shotgun (WGS) entry which is preliminary data.</text>
</comment>
<proteinExistence type="predicted"/>
<name>A0A5N5SM63_9CRUS</name>
<dbReference type="PANTHER" id="PTHR12277:SF194">
    <property type="entry name" value="FI04476P"/>
    <property type="match status" value="1"/>
</dbReference>
<gene>
    <name evidence="3" type="primary">abhd12</name>
    <name evidence="3" type="ORF">Anas_11986</name>
</gene>
<dbReference type="Gene3D" id="3.40.50.1820">
    <property type="entry name" value="alpha/beta hydrolase"/>
    <property type="match status" value="1"/>
</dbReference>
<feature type="transmembrane region" description="Helical" evidence="1">
    <location>
        <begin position="6"/>
        <end position="27"/>
    </location>
</feature>
<accession>A0A5N5SM63</accession>
<keyword evidence="1" id="KW-0472">Membrane</keyword>
<dbReference type="InterPro" id="IPR000073">
    <property type="entry name" value="AB_hydrolase_1"/>
</dbReference>